<reference evidence="2" key="1">
    <citation type="submission" date="2022-08" db="EMBL/GenBank/DDBJ databases">
        <authorList>
            <person name="Gutierrez-Valencia J."/>
        </authorList>
    </citation>
    <scope>NUCLEOTIDE SEQUENCE</scope>
</reference>
<feature type="compositionally biased region" description="Basic residues" evidence="1">
    <location>
        <begin position="70"/>
        <end position="80"/>
    </location>
</feature>
<dbReference type="EMBL" id="CAMGYJ010000007">
    <property type="protein sequence ID" value="CAI0445505.1"/>
    <property type="molecule type" value="Genomic_DNA"/>
</dbReference>
<gene>
    <name evidence="2" type="ORF">LITE_LOCUS28596</name>
</gene>
<protein>
    <submittedName>
        <fullName evidence="2">Uncharacterized protein</fullName>
    </submittedName>
</protein>
<organism evidence="2 3">
    <name type="scientific">Linum tenue</name>
    <dbReference type="NCBI Taxonomy" id="586396"/>
    <lineage>
        <taxon>Eukaryota</taxon>
        <taxon>Viridiplantae</taxon>
        <taxon>Streptophyta</taxon>
        <taxon>Embryophyta</taxon>
        <taxon>Tracheophyta</taxon>
        <taxon>Spermatophyta</taxon>
        <taxon>Magnoliopsida</taxon>
        <taxon>eudicotyledons</taxon>
        <taxon>Gunneridae</taxon>
        <taxon>Pentapetalae</taxon>
        <taxon>rosids</taxon>
        <taxon>fabids</taxon>
        <taxon>Malpighiales</taxon>
        <taxon>Linaceae</taxon>
        <taxon>Linum</taxon>
    </lineage>
</organism>
<keyword evidence="3" id="KW-1185">Reference proteome</keyword>
<evidence type="ECO:0000313" key="3">
    <source>
        <dbReference type="Proteomes" id="UP001154282"/>
    </source>
</evidence>
<dbReference type="Proteomes" id="UP001154282">
    <property type="component" value="Unassembled WGS sequence"/>
</dbReference>
<evidence type="ECO:0000256" key="1">
    <source>
        <dbReference type="SAM" id="MobiDB-lite"/>
    </source>
</evidence>
<accession>A0AAV0MGV6</accession>
<name>A0AAV0MGV6_9ROSI</name>
<evidence type="ECO:0000313" key="2">
    <source>
        <dbReference type="EMBL" id="CAI0445505.1"/>
    </source>
</evidence>
<sequence>MIQQLAESDPNRYGTPPALKSAIDALPTVKITGEALNSEMNQCIAVSPTSPLALSYYQKKQSTQKQRVESKKKKKKKKKKDTTQKRETSSLFSASSLDNAYFGGSYYWFNSDCKEGREVDEDRMDYRCMPLDCSPFVNLKIKQ</sequence>
<dbReference type="AlphaFoldDB" id="A0AAV0MGV6"/>
<feature type="region of interest" description="Disordered" evidence="1">
    <location>
        <begin position="57"/>
        <end position="90"/>
    </location>
</feature>
<comment type="caution">
    <text evidence="2">The sequence shown here is derived from an EMBL/GenBank/DDBJ whole genome shotgun (WGS) entry which is preliminary data.</text>
</comment>
<proteinExistence type="predicted"/>